<dbReference type="Proteomes" id="UP000604341">
    <property type="component" value="Unassembled WGS sequence"/>
</dbReference>
<feature type="chain" id="PRO_5045826449" description="Lipoprotein" evidence="1">
    <location>
        <begin position="22"/>
        <end position="229"/>
    </location>
</feature>
<gene>
    <name evidence="2" type="ORF">GCM10010844_21130</name>
</gene>
<evidence type="ECO:0008006" key="4">
    <source>
        <dbReference type="Google" id="ProtNLM"/>
    </source>
</evidence>
<reference evidence="3" key="1">
    <citation type="journal article" date="2019" name="Int. J. Syst. Evol. Microbiol.">
        <title>The Global Catalogue of Microorganisms (GCM) 10K type strain sequencing project: providing services to taxonomists for standard genome sequencing and annotation.</title>
        <authorList>
            <consortium name="The Broad Institute Genomics Platform"/>
            <consortium name="The Broad Institute Genome Sequencing Center for Infectious Disease"/>
            <person name="Wu L."/>
            <person name="Ma J."/>
        </authorList>
    </citation>
    <scope>NUCLEOTIDE SEQUENCE [LARGE SCALE GENOMIC DNA]</scope>
    <source>
        <strain evidence="3">JCM 19173</strain>
    </source>
</reference>
<name>A0ABQ2FIS6_9DEIO</name>
<dbReference type="EMBL" id="BMPE01000004">
    <property type="protein sequence ID" value="GGL02319.1"/>
    <property type="molecule type" value="Genomic_DNA"/>
</dbReference>
<keyword evidence="3" id="KW-1185">Reference proteome</keyword>
<keyword evidence="1" id="KW-0732">Signal</keyword>
<comment type="caution">
    <text evidence="2">The sequence shown here is derived from an EMBL/GenBank/DDBJ whole genome shotgun (WGS) entry which is preliminary data.</text>
</comment>
<evidence type="ECO:0000256" key="1">
    <source>
        <dbReference type="SAM" id="SignalP"/>
    </source>
</evidence>
<sequence length="229" mass="23220">MKRLLTSAALLALSAALTACGGGGAPAPAVIPGATLNVALETGVLGNSAWTYGPGTLTLRTLDTTNTSVPGPVLSTASVSALGTGTVTLPGSAQGVLARTNLSPKAAPQVIGDLSSVCLESLTESAPGTQALFVTGADFTSTQGGVSLNEVTITFNGSSYVSTRHVPVFVTQDDTVTGSLKCNNAISIAINLPFKKGWNMMYVSVDFKTELFSLGLDNAAALHYVPDTN</sequence>
<dbReference type="PROSITE" id="PS51257">
    <property type="entry name" value="PROKAR_LIPOPROTEIN"/>
    <property type="match status" value="1"/>
</dbReference>
<evidence type="ECO:0000313" key="3">
    <source>
        <dbReference type="Proteomes" id="UP000604341"/>
    </source>
</evidence>
<dbReference type="RefSeq" id="WP_189068958.1">
    <property type="nucleotide sequence ID" value="NZ_BMPE01000004.1"/>
</dbReference>
<protein>
    <recommendedName>
        <fullName evidence="4">Lipoprotein</fullName>
    </recommendedName>
</protein>
<evidence type="ECO:0000313" key="2">
    <source>
        <dbReference type="EMBL" id="GGL02319.1"/>
    </source>
</evidence>
<organism evidence="2 3">
    <name type="scientific">Deinococcus radiotolerans</name>
    <dbReference type="NCBI Taxonomy" id="1309407"/>
    <lineage>
        <taxon>Bacteria</taxon>
        <taxon>Thermotogati</taxon>
        <taxon>Deinococcota</taxon>
        <taxon>Deinococci</taxon>
        <taxon>Deinococcales</taxon>
        <taxon>Deinococcaceae</taxon>
        <taxon>Deinococcus</taxon>
    </lineage>
</organism>
<accession>A0ABQ2FIS6</accession>
<proteinExistence type="predicted"/>
<feature type="signal peptide" evidence="1">
    <location>
        <begin position="1"/>
        <end position="21"/>
    </location>
</feature>